<dbReference type="InterPro" id="IPR009000">
    <property type="entry name" value="Transl_B-barrel_sf"/>
</dbReference>
<dbReference type="EMBL" id="JBBPBN010000531">
    <property type="protein sequence ID" value="KAK8484863.1"/>
    <property type="molecule type" value="Genomic_DNA"/>
</dbReference>
<dbReference type="SUPFAM" id="SSF50447">
    <property type="entry name" value="Translation proteins"/>
    <property type="match status" value="1"/>
</dbReference>
<name>A0ABR1ZW99_9ROSI</name>
<dbReference type="InterPro" id="IPR027417">
    <property type="entry name" value="P-loop_NTPase"/>
</dbReference>
<reference evidence="1 2" key="1">
    <citation type="journal article" date="2024" name="G3 (Bethesda)">
        <title>Genome assembly of Hibiscus sabdariffa L. provides insights into metabolisms of medicinal natural products.</title>
        <authorList>
            <person name="Kim T."/>
        </authorList>
    </citation>
    <scope>NUCLEOTIDE SEQUENCE [LARGE SCALE GENOMIC DNA]</scope>
    <source>
        <strain evidence="1">TK-2024</strain>
        <tissue evidence="1">Old leaves</tissue>
    </source>
</reference>
<keyword evidence="2" id="KW-1185">Reference proteome</keyword>
<sequence length="184" mass="20501">MTQTREQLLLAKRVGISQMLVLLAKRVGISQLLQLVELEVRKLLCNYDFPDNGVPIVFGSALLVSQALMANPSTPRECMVAKGCIEQGTIKVGEIVDIVGTKDTMNTTVIGVKIDQEMDQRTVEGAVARDKIHLWLKGLQSLHHVLHNPLCFQEERRGKNSPFFAGYKPAQFRMRTINVTGKSD</sequence>
<gene>
    <name evidence="1" type="ORF">V6N11_057093</name>
</gene>
<dbReference type="Gene3D" id="2.40.30.10">
    <property type="entry name" value="Translation factors"/>
    <property type="match status" value="1"/>
</dbReference>
<accession>A0ABR1ZW99</accession>
<dbReference type="Gene3D" id="3.40.50.300">
    <property type="entry name" value="P-loop containing nucleotide triphosphate hydrolases"/>
    <property type="match status" value="1"/>
</dbReference>
<evidence type="ECO:0008006" key="3">
    <source>
        <dbReference type="Google" id="ProtNLM"/>
    </source>
</evidence>
<comment type="caution">
    <text evidence="1">The sequence shown here is derived from an EMBL/GenBank/DDBJ whole genome shotgun (WGS) entry which is preliminary data.</text>
</comment>
<evidence type="ECO:0000313" key="2">
    <source>
        <dbReference type="Proteomes" id="UP001396334"/>
    </source>
</evidence>
<evidence type="ECO:0000313" key="1">
    <source>
        <dbReference type="EMBL" id="KAK8484863.1"/>
    </source>
</evidence>
<organism evidence="1 2">
    <name type="scientific">Hibiscus sabdariffa</name>
    <name type="common">roselle</name>
    <dbReference type="NCBI Taxonomy" id="183260"/>
    <lineage>
        <taxon>Eukaryota</taxon>
        <taxon>Viridiplantae</taxon>
        <taxon>Streptophyta</taxon>
        <taxon>Embryophyta</taxon>
        <taxon>Tracheophyta</taxon>
        <taxon>Spermatophyta</taxon>
        <taxon>Magnoliopsida</taxon>
        <taxon>eudicotyledons</taxon>
        <taxon>Gunneridae</taxon>
        <taxon>Pentapetalae</taxon>
        <taxon>rosids</taxon>
        <taxon>malvids</taxon>
        <taxon>Malvales</taxon>
        <taxon>Malvaceae</taxon>
        <taxon>Malvoideae</taxon>
        <taxon>Hibiscus</taxon>
    </lineage>
</organism>
<dbReference type="Proteomes" id="UP001396334">
    <property type="component" value="Unassembled WGS sequence"/>
</dbReference>
<proteinExistence type="predicted"/>
<protein>
    <recommendedName>
        <fullName evidence="3">Translation initiation factor IF-2</fullName>
    </recommendedName>
</protein>